<gene>
    <name evidence="2" type="ORF">AOPFMNJM_0068</name>
</gene>
<dbReference type="Pfam" id="PF07811">
    <property type="entry name" value="TadE"/>
    <property type="match status" value="1"/>
</dbReference>
<evidence type="ECO:0000313" key="3">
    <source>
        <dbReference type="Proteomes" id="UP001055102"/>
    </source>
</evidence>
<feature type="domain" description="TadE-like" evidence="1">
    <location>
        <begin position="28"/>
        <end position="66"/>
    </location>
</feature>
<organism evidence="2 3">
    <name type="scientific">Methylobacterium jeotgali</name>
    <dbReference type="NCBI Taxonomy" id="381630"/>
    <lineage>
        <taxon>Bacteria</taxon>
        <taxon>Pseudomonadati</taxon>
        <taxon>Pseudomonadota</taxon>
        <taxon>Alphaproteobacteria</taxon>
        <taxon>Hyphomicrobiales</taxon>
        <taxon>Methylobacteriaceae</taxon>
        <taxon>Methylobacterium</taxon>
    </lineage>
</organism>
<keyword evidence="3" id="KW-1185">Reference proteome</keyword>
<dbReference type="RefSeq" id="WP_238273498.1">
    <property type="nucleotide sequence ID" value="NZ_BPQR01000001.1"/>
</dbReference>
<reference evidence="2" key="2">
    <citation type="submission" date="2021-08" db="EMBL/GenBank/DDBJ databases">
        <authorList>
            <person name="Tani A."/>
            <person name="Ola A."/>
            <person name="Ogura Y."/>
            <person name="Katsura K."/>
            <person name="Hayashi T."/>
        </authorList>
    </citation>
    <scope>NUCLEOTIDE SEQUENCE</scope>
    <source>
        <strain evidence="2">LMG 23639</strain>
    </source>
</reference>
<sequence length="228" mass="23841">MAASPAAGRPPRRSLSDLALRFRREREGVSAVEFALVLPIMLTIWAGVSEFAHAADYWRKLTLLSRTVSDLTAQGDVVTVSAGKSNPEISANLMKDILGAATSQVRPFDASTVKIVVSAMMVPAPGAGVKPQVCSSTANANAVGRSVGVASDLTVPAGFQTQGMRYVLAEVSMTYSPMLGSSFAKLFSSAGTIVLRSSMPWPTRGGATVNSPLFKEVILPGGKACPII</sequence>
<name>A0ABQ4SSY5_9HYPH</name>
<evidence type="ECO:0000259" key="1">
    <source>
        <dbReference type="Pfam" id="PF07811"/>
    </source>
</evidence>
<evidence type="ECO:0000313" key="2">
    <source>
        <dbReference type="EMBL" id="GJE04776.1"/>
    </source>
</evidence>
<comment type="caution">
    <text evidence="2">The sequence shown here is derived from an EMBL/GenBank/DDBJ whole genome shotgun (WGS) entry which is preliminary data.</text>
</comment>
<dbReference type="Proteomes" id="UP001055102">
    <property type="component" value="Unassembled WGS sequence"/>
</dbReference>
<dbReference type="EMBL" id="BPQR01000001">
    <property type="protein sequence ID" value="GJE04776.1"/>
    <property type="molecule type" value="Genomic_DNA"/>
</dbReference>
<reference evidence="2" key="1">
    <citation type="journal article" date="2021" name="Front. Microbiol.">
        <title>Comprehensive Comparative Genomics and Phenotyping of Methylobacterium Species.</title>
        <authorList>
            <person name="Alessa O."/>
            <person name="Ogura Y."/>
            <person name="Fujitani Y."/>
            <person name="Takami H."/>
            <person name="Hayashi T."/>
            <person name="Sahin N."/>
            <person name="Tani A."/>
        </authorList>
    </citation>
    <scope>NUCLEOTIDE SEQUENCE</scope>
    <source>
        <strain evidence="2">LMG 23639</strain>
    </source>
</reference>
<accession>A0ABQ4SSY5</accession>
<dbReference type="InterPro" id="IPR012495">
    <property type="entry name" value="TadE-like_dom"/>
</dbReference>
<protein>
    <recommendedName>
        <fullName evidence="1">TadE-like domain-containing protein</fullName>
    </recommendedName>
</protein>
<proteinExistence type="predicted"/>